<dbReference type="InterPro" id="IPR002885">
    <property type="entry name" value="PPR_rpt"/>
</dbReference>
<dbReference type="PANTHER" id="PTHR47926">
    <property type="entry name" value="PENTATRICOPEPTIDE REPEAT-CONTAINING PROTEIN"/>
    <property type="match status" value="1"/>
</dbReference>
<keyword evidence="5" id="KW-1185">Reference proteome</keyword>
<dbReference type="FunFam" id="1.25.40.10:FF:000090">
    <property type="entry name" value="Pentatricopeptide repeat-containing protein, chloroplastic"/>
    <property type="match status" value="1"/>
</dbReference>
<evidence type="ECO:0000313" key="4">
    <source>
        <dbReference type="EMBL" id="CAH9092536.1"/>
    </source>
</evidence>
<dbReference type="Pfam" id="PF01535">
    <property type="entry name" value="PPR"/>
    <property type="match status" value="4"/>
</dbReference>
<dbReference type="PANTHER" id="PTHR47926:SF490">
    <property type="entry name" value="REPEAT-LIKE SUPERFAMILY PROTEIN, PUTATIVE-RELATED"/>
    <property type="match status" value="1"/>
</dbReference>
<dbReference type="GO" id="GO:0005739">
    <property type="term" value="C:mitochondrion"/>
    <property type="evidence" value="ECO:0007669"/>
    <property type="project" value="UniProtKB-ARBA"/>
</dbReference>
<dbReference type="FunFam" id="1.25.40.10:FF:000205">
    <property type="entry name" value="Pentatricopeptide repeat-containing protein, mitochondrial"/>
    <property type="match status" value="1"/>
</dbReference>
<dbReference type="Proteomes" id="UP001152484">
    <property type="component" value="Unassembled WGS sequence"/>
</dbReference>
<evidence type="ECO:0000256" key="1">
    <source>
        <dbReference type="ARBA" id="ARBA00022737"/>
    </source>
</evidence>
<dbReference type="GO" id="GO:0003723">
    <property type="term" value="F:RNA binding"/>
    <property type="evidence" value="ECO:0007669"/>
    <property type="project" value="InterPro"/>
</dbReference>
<dbReference type="AlphaFoldDB" id="A0A9P0Z7J6"/>
<feature type="repeat" description="PPR" evidence="3">
    <location>
        <begin position="171"/>
        <end position="205"/>
    </location>
</feature>
<feature type="repeat" description="PPR" evidence="3">
    <location>
        <begin position="272"/>
        <end position="306"/>
    </location>
</feature>
<name>A0A9P0Z7J6_CUSEU</name>
<evidence type="ECO:0000256" key="3">
    <source>
        <dbReference type="PROSITE-ProRule" id="PRU00708"/>
    </source>
</evidence>
<evidence type="ECO:0000313" key="5">
    <source>
        <dbReference type="Proteomes" id="UP001152484"/>
    </source>
</evidence>
<accession>A0A9P0Z7J6</accession>
<dbReference type="Pfam" id="PF13041">
    <property type="entry name" value="PPR_2"/>
    <property type="match status" value="2"/>
</dbReference>
<dbReference type="PROSITE" id="PS51375">
    <property type="entry name" value="PPR"/>
    <property type="match status" value="3"/>
</dbReference>
<sequence length="573" mass="64387">MCHKPSLSSFQTLIYLLQSCKESQEIRQVHGLMVKTGLDLVSFPLSKLLASSIRDTTYVLSIFKHISSPTLFMFNTMLRSYSISDDPRRALILFNQMRLQRLFDQFTFVATLKSCARFSAIRTGLGVHSVLLRTGFFFYLNVMNSLLHFVCASGWIHDAQQLFDEFPYDKDLVSWNTLMGGYLSVHKYDIVIDLYKQMSSHGLYVSVSTLLNISSAIGELTGRVSGDSIHSHCIKIGLSMNLNVASALISMYGKIGGIDSGRKIFDEAVVKDVVMWNCLIYGYARNGIMSEAFRLLRLMKFHGVNPIASTFLGLLSVSEASGDLTVGRFVHDYIKEQQLVLDATVGTTLIDMYMKCGFLKEAVEAFENIERKDSICWTSMIFAYGLHGQAENAISLFHRMEEEGCMPNEVTFLAVLSACSHKGLVAEGKSFFRRMIDKYSFSPKIEHYGCVIDLMGRSGLLEEAKKLTQSLPIKDDATMWRTLLAACRLYGNICLGEDIKRELEQRFDEHPADSVTLSSAYAIAGRIEDRARILEKAKGKLTERWISSPVGKKEVGFSRVNVAVVQQREGINK</sequence>
<proteinExistence type="inferred from homology"/>
<reference evidence="4" key="1">
    <citation type="submission" date="2022-07" db="EMBL/GenBank/DDBJ databases">
        <authorList>
            <person name="Macas J."/>
            <person name="Novak P."/>
            <person name="Neumann P."/>
        </authorList>
    </citation>
    <scope>NUCLEOTIDE SEQUENCE</scope>
</reference>
<dbReference type="InterPro" id="IPR011990">
    <property type="entry name" value="TPR-like_helical_dom_sf"/>
</dbReference>
<protein>
    <recommendedName>
        <fullName evidence="6">Pentatricopeptide repeat-containing protein</fullName>
    </recommendedName>
</protein>
<dbReference type="OrthoDB" id="185373at2759"/>
<organism evidence="4 5">
    <name type="scientific">Cuscuta europaea</name>
    <name type="common">European dodder</name>
    <dbReference type="NCBI Taxonomy" id="41803"/>
    <lineage>
        <taxon>Eukaryota</taxon>
        <taxon>Viridiplantae</taxon>
        <taxon>Streptophyta</taxon>
        <taxon>Embryophyta</taxon>
        <taxon>Tracheophyta</taxon>
        <taxon>Spermatophyta</taxon>
        <taxon>Magnoliopsida</taxon>
        <taxon>eudicotyledons</taxon>
        <taxon>Gunneridae</taxon>
        <taxon>Pentapetalae</taxon>
        <taxon>asterids</taxon>
        <taxon>lamiids</taxon>
        <taxon>Solanales</taxon>
        <taxon>Convolvulaceae</taxon>
        <taxon>Cuscuteae</taxon>
        <taxon>Cuscuta</taxon>
        <taxon>Cuscuta subgen. Cuscuta</taxon>
    </lineage>
</organism>
<dbReference type="NCBIfam" id="TIGR00756">
    <property type="entry name" value="PPR"/>
    <property type="match status" value="3"/>
</dbReference>
<dbReference type="EMBL" id="CAMAPE010000029">
    <property type="protein sequence ID" value="CAH9092536.1"/>
    <property type="molecule type" value="Genomic_DNA"/>
</dbReference>
<dbReference type="PROSITE" id="PS51257">
    <property type="entry name" value="PROKAR_LIPOPROTEIN"/>
    <property type="match status" value="1"/>
</dbReference>
<keyword evidence="1" id="KW-0677">Repeat</keyword>
<dbReference type="Gene3D" id="1.25.40.10">
    <property type="entry name" value="Tetratricopeptide repeat domain"/>
    <property type="match status" value="5"/>
</dbReference>
<evidence type="ECO:0000256" key="2">
    <source>
        <dbReference type="ARBA" id="ARBA00061659"/>
    </source>
</evidence>
<feature type="repeat" description="PPR" evidence="3">
    <location>
        <begin position="373"/>
        <end position="407"/>
    </location>
</feature>
<gene>
    <name evidence="4" type="ORF">CEURO_LOCUS11990</name>
</gene>
<evidence type="ECO:0008006" key="6">
    <source>
        <dbReference type="Google" id="ProtNLM"/>
    </source>
</evidence>
<comment type="caution">
    <text evidence="4">The sequence shown here is derived from an EMBL/GenBank/DDBJ whole genome shotgun (WGS) entry which is preliminary data.</text>
</comment>
<dbReference type="GO" id="GO:0009451">
    <property type="term" value="P:RNA modification"/>
    <property type="evidence" value="ECO:0007669"/>
    <property type="project" value="InterPro"/>
</dbReference>
<comment type="similarity">
    <text evidence="2">Belongs to the PPR family. PCMP-E subfamily.</text>
</comment>
<dbReference type="InterPro" id="IPR046960">
    <property type="entry name" value="PPR_At4g14850-like_plant"/>
</dbReference>